<evidence type="ECO:0000313" key="3">
    <source>
        <dbReference type="Proteomes" id="UP000030765"/>
    </source>
</evidence>
<evidence type="ECO:0000313" key="1">
    <source>
        <dbReference type="EMBL" id="KFB52128.1"/>
    </source>
</evidence>
<dbReference type="EMBL" id="ATLV01025079">
    <property type="status" value="NOT_ANNOTATED_CDS"/>
    <property type="molecule type" value="Genomic_DNA"/>
</dbReference>
<dbReference type="EMBL" id="KE525369">
    <property type="protein sequence ID" value="KFB52128.1"/>
    <property type="molecule type" value="Genomic_DNA"/>
</dbReference>
<dbReference type="AlphaFoldDB" id="A0A084WPI4"/>
<proteinExistence type="predicted"/>
<keyword evidence="3" id="KW-1185">Reference proteome</keyword>
<dbReference type="Proteomes" id="UP000030765">
    <property type="component" value="Unassembled WGS sequence"/>
</dbReference>
<reference evidence="1 3" key="1">
    <citation type="journal article" date="2014" name="BMC Genomics">
        <title>Genome sequence of Anopheles sinensis provides insight into genetics basis of mosquito competence for malaria parasites.</title>
        <authorList>
            <person name="Zhou D."/>
            <person name="Zhang D."/>
            <person name="Ding G."/>
            <person name="Shi L."/>
            <person name="Hou Q."/>
            <person name="Ye Y."/>
            <person name="Xu Y."/>
            <person name="Zhou H."/>
            <person name="Xiong C."/>
            <person name="Li S."/>
            <person name="Yu J."/>
            <person name="Hong S."/>
            <person name="Yu X."/>
            <person name="Zou P."/>
            <person name="Chen C."/>
            <person name="Chang X."/>
            <person name="Wang W."/>
            <person name="Lv Y."/>
            <person name="Sun Y."/>
            <person name="Ma L."/>
            <person name="Shen B."/>
            <person name="Zhu C."/>
        </authorList>
    </citation>
    <scope>NUCLEOTIDE SEQUENCE [LARGE SCALE GENOMIC DNA]</scope>
</reference>
<organism evidence="1">
    <name type="scientific">Anopheles sinensis</name>
    <name type="common">Mosquito</name>
    <dbReference type="NCBI Taxonomy" id="74873"/>
    <lineage>
        <taxon>Eukaryota</taxon>
        <taxon>Metazoa</taxon>
        <taxon>Ecdysozoa</taxon>
        <taxon>Arthropoda</taxon>
        <taxon>Hexapoda</taxon>
        <taxon>Insecta</taxon>
        <taxon>Pterygota</taxon>
        <taxon>Neoptera</taxon>
        <taxon>Endopterygota</taxon>
        <taxon>Diptera</taxon>
        <taxon>Nematocera</taxon>
        <taxon>Culicoidea</taxon>
        <taxon>Culicidae</taxon>
        <taxon>Anophelinae</taxon>
        <taxon>Anopheles</taxon>
    </lineage>
</organism>
<gene>
    <name evidence="1" type="ORF">ZHAS_00020451</name>
</gene>
<accession>A0A084WPI4</accession>
<dbReference type="EnsemblMetazoa" id="ASIC020451-RA">
    <property type="protein sequence ID" value="ASIC020451-PA"/>
    <property type="gene ID" value="ASIC020451"/>
</dbReference>
<dbReference type="VEuPathDB" id="VectorBase:ASIC020451"/>
<name>A0A084WPI4_ANOSI</name>
<reference evidence="2" key="2">
    <citation type="submission" date="2020-05" db="UniProtKB">
        <authorList>
            <consortium name="EnsemblMetazoa"/>
        </authorList>
    </citation>
    <scope>IDENTIFICATION</scope>
</reference>
<protein>
    <submittedName>
        <fullName evidence="1 2">Circadian clock protein KaiB</fullName>
    </submittedName>
</protein>
<sequence>MLAIRYSKPKQPEELYRFTVCGRSAAAAANQPAVCAKTETHRKRLKVIGSTSEPPLARVGHHR</sequence>
<evidence type="ECO:0000313" key="2">
    <source>
        <dbReference type="EnsemblMetazoa" id="ASIC020451-PA"/>
    </source>
</evidence>